<comment type="caution">
    <text evidence="2">The sequence shown here is derived from an EMBL/GenBank/DDBJ whole genome shotgun (WGS) entry which is preliminary data.</text>
</comment>
<proteinExistence type="predicted"/>
<dbReference type="Pfam" id="PF03080">
    <property type="entry name" value="Neprosin"/>
    <property type="match status" value="2"/>
</dbReference>
<name>A0AAN8UJQ3_9MAGN</name>
<dbReference type="PANTHER" id="PTHR31589:SF110">
    <property type="entry name" value="PROTEIN, PUTATIVE (DUF239)-RELATED"/>
    <property type="match status" value="1"/>
</dbReference>
<dbReference type="Proteomes" id="UP001370490">
    <property type="component" value="Unassembled WGS sequence"/>
</dbReference>
<feature type="domain" description="Neprosin PEP catalytic" evidence="1">
    <location>
        <begin position="1"/>
        <end position="186"/>
    </location>
</feature>
<gene>
    <name evidence="2" type="ORF">RJ641_016505</name>
</gene>
<protein>
    <submittedName>
        <fullName evidence="2">Neprosin</fullName>
    </submittedName>
</protein>
<keyword evidence="3" id="KW-1185">Reference proteome</keyword>
<dbReference type="InterPro" id="IPR004314">
    <property type="entry name" value="Neprosin"/>
</dbReference>
<dbReference type="PANTHER" id="PTHR31589">
    <property type="entry name" value="PROTEIN, PUTATIVE (DUF239)-RELATED-RELATED"/>
    <property type="match status" value="1"/>
</dbReference>
<sequence>MNAISYMENAHDTFKSTHVIAPELFMDTLTHLFIEWDDLKHNGFKAGCINLLCPGFVQVDRSFYPGMAFHHVSVVNGEQMELRSMIRQDNQTGNWWLHNLDSTPAPVGAQYPPMGSGQLPNGDYSHSAYYRELQFVNSAGYLEDIRYKTTTVITTNLACFGFENKGWDGEDMRYAIQYGGPGGDCPAKSY</sequence>
<dbReference type="PROSITE" id="PS52045">
    <property type="entry name" value="NEPROSIN_PEP_CD"/>
    <property type="match status" value="1"/>
</dbReference>
<organism evidence="2 3">
    <name type="scientific">Dillenia turbinata</name>
    <dbReference type="NCBI Taxonomy" id="194707"/>
    <lineage>
        <taxon>Eukaryota</taxon>
        <taxon>Viridiplantae</taxon>
        <taxon>Streptophyta</taxon>
        <taxon>Embryophyta</taxon>
        <taxon>Tracheophyta</taxon>
        <taxon>Spermatophyta</taxon>
        <taxon>Magnoliopsida</taxon>
        <taxon>eudicotyledons</taxon>
        <taxon>Gunneridae</taxon>
        <taxon>Pentapetalae</taxon>
        <taxon>Dilleniales</taxon>
        <taxon>Dilleniaceae</taxon>
        <taxon>Dillenia</taxon>
    </lineage>
</organism>
<accession>A0AAN8UJQ3</accession>
<reference evidence="2 3" key="1">
    <citation type="submission" date="2023-12" db="EMBL/GenBank/DDBJ databases">
        <title>A high-quality genome assembly for Dillenia turbinata (Dilleniales).</title>
        <authorList>
            <person name="Chanderbali A."/>
        </authorList>
    </citation>
    <scope>NUCLEOTIDE SEQUENCE [LARGE SCALE GENOMIC DNA]</scope>
    <source>
        <strain evidence="2">LSX21</strain>
        <tissue evidence="2">Leaf</tissue>
    </source>
</reference>
<evidence type="ECO:0000313" key="2">
    <source>
        <dbReference type="EMBL" id="KAK6918083.1"/>
    </source>
</evidence>
<dbReference type="AlphaFoldDB" id="A0AAN8UJQ3"/>
<dbReference type="InterPro" id="IPR053168">
    <property type="entry name" value="Glutamic_endopeptidase"/>
</dbReference>
<evidence type="ECO:0000259" key="1">
    <source>
        <dbReference type="PROSITE" id="PS52045"/>
    </source>
</evidence>
<dbReference type="EMBL" id="JBAMMX010000022">
    <property type="protein sequence ID" value="KAK6918083.1"/>
    <property type="molecule type" value="Genomic_DNA"/>
</dbReference>
<evidence type="ECO:0000313" key="3">
    <source>
        <dbReference type="Proteomes" id="UP001370490"/>
    </source>
</evidence>